<dbReference type="EMBL" id="VDGI01000006">
    <property type="protein sequence ID" value="TQR20364.1"/>
    <property type="molecule type" value="Genomic_DNA"/>
</dbReference>
<protein>
    <recommendedName>
        <fullName evidence="6">Collagen-like protein</fullName>
    </recommendedName>
</protein>
<name>A0A544TSE0_9BACI</name>
<dbReference type="InterPro" id="IPR050392">
    <property type="entry name" value="Collagen/C1q_domain"/>
</dbReference>
<evidence type="ECO:0000256" key="3">
    <source>
        <dbReference type="SAM" id="MobiDB-lite"/>
    </source>
</evidence>
<dbReference type="InterPro" id="IPR008160">
    <property type="entry name" value="Collagen"/>
</dbReference>
<dbReference type="PANTHER" id="PTHR15427">
    <property type="entry name" value="EMILIN ELASTIN MICROFIBRIL INTERFACE-LOCATED PROTEIN ELASTIN MICROFIBRIL INTERFACER"/>
    <property type="match status" value="1"/>
</dbReference>
<dbReference type="Gene3D" id="2.60.120.40">
    <property type="match status" value="1"/>
</dbReference>
<evidence type="ECO:0000256" key="1">
    <source>
        <dbReference type="ARBA" id="ARBA00004613"/>
    </source>
</evidence>
<feature type="region of interest" description="Disordered" evidence="3">
    <location>
        <begin position="1"/>
        <end position="94"/>
    </location>
</feature>
<proteinExistence type="predicted"/>
<reference evidence="4 5" key="1">
    <citation type="submission" date="2019-06" db="EMBL/GenBank/DDBJ databases">
        <title>Psychrobacillus vulpis sp. nov., a new species isolated from feces of a red fox that inhabits in The Tablas de Daimiel Natural Park, Albacete, Spain.</title>
        <authorList>
            <person name="Rodriguez M."/>
            <person name="Reina J.C."/>
            <person name="Bejar V."/>
            <person name="Llamas I."/>
        </authorList>
    </citation>
    <scope>NUCLEOTIDE SEQUENCE [LARGE SCALE GENOMIC DNA]</scope>
    <source>
        <strain evidence="4 5">Z8</strain>
    </source>
</reference>
<gene>
    <name evidence="4" type="ORF">FG384_07945</name>
</gene>
<organism evidence="4 5">
    <name type="scientific">Psychrobacillus vulpis</name>
    <dbReference type="NCBI Taxonomy" id="2325572"/>
    <lineage>
        <taxon>Bacteria</taxon>
        <taxon>Bacillati</taxon>
        <taxon>Bacillota</taxon>
        <taxon>Bacilli</taxon>
        <taxon>Bacillales</taxon>
        <taxon>Bacillaceae</taxon>
        <taxon>Psychrobacillus</taxon>
    </lineage>
</organism>
<dbReference type="AlphaFoldDB" id="A0A544TSE0"/>
<keyword evidence="2" id="KW-0964">Secreted</keyword>
<feature type="compositionally biased region" description="Low complexity" evidence="3">
    <location>
        <begin position="34"/>
        <end position="46"/>
    </location>
</feature>
<dbReference type="InterPro" id="IPR008983">
    <property type="entry name" value="Tumour_necrosis_fac-like_dom"/>
</dbReference>
<comment type="caution">
    <text evidence="4">The sequence shown here is derived from an EMBL/GenBank/DDBJ whole genome shotgun (WGS) entry which is preliminary data.</text>
</comment>
<evidence type="ECO:0000313" key="4">
    <source>
        <dbReference type="EMBL" id="TQR20364.1"/>
    </source>
</evidence>
<feature type="compositionally biased region" description="Pro residues" evidence="3">
    <location>
        <begin position="76"/>
        <end position="88"/>
    </location>
</feature>
<evidence type="ECO:0000256" key="2">
    <source>
        <dbReference type="ARBA" id="ARBA00022525"/>
    </source>
</evidence>
<sequence>MNTLRNRGGEKVENRQPCSKCGKVHSNRGKRGFRGYAGPPGDAGAMGPPGPQGPSGERGPRGFMGLEGLQGVAGPPGEPGDTGPPGPRGPRGIDGAAGGIAEYAYIYNTGEQKNAQEENITFDTNGILTAGIIHTEGDSIITVKQSGVYEIMYHVPGSQSNQLTLFANSMEITGTTYGGMNGNSLNIGIQVIQLDANTELTLRKQTLDIVENGNSSNSVINAAIIIKKIAA</sequence>
<feature type="compositionally biased region" description="Basic residues" evidence="3">
    <location>
        <begin position="22"/>
        <end position="33"/>
    </location>
</feature>
<evidence type="ECO:0008006" key="6">
    <source>
        <dbReference type="Google" id="ProtNLM"/>
    </source>
</evidence>
<comment type="subcellular location">
    <subcellularLocation>
        <location evidence="1">Secreted</location>
    </subcellularLocation>
</comment>
<dbReference type="Proteomes" id="UP000316626">
    <property type="component" value="Unassembled WGS sequence"/>
</dbReference>
<accession>A0A544TSE0</accession>
<keyword evidence="5" id="KW-1185">Reference proteome</keyword>
<dbReference type="PANTHER" id="PTHR15427:SF33">
    <property type="entry name" value="COLLAGEN IV NC1 DOMAIN-CONTAINING PROTEIN"/>
    <property type="match status" value="1"/>
</dbReference>
<evidence type="ECO:0000313" key="5">
    <source>
        <dbReference type="Proteomes" id="UP000316626"/>
    </source>
</evidence>
<dbReference type="Pfam" id="PF01391">
    <property type="entry name" value="Collagen"/>
    <property type="match status" value="1"/>
</dbReference>
<dbReference type="OrthoDB" id="1685104at2"/>